<dbReference type="OrthoDB" id="673785at2"/>
<keyword evidence="2 5" id="KW-0812">Transmembrane</keyword>
<keyword evidence="8" id="KW-1185">Reference proteome</keyword>
<feature type="transmembrane region" description="Helical" evidence="5">
    <location>
        <begin position="133"/>
        <end position="150"/>
    </location>
</feature>
<dbReference type="GO" id="GO:0030416">
    <property type="term" value="P:methylamine metabolic process"/>
    <property type="evidence" value="ECO:0007669"/>
    <property type="project" value="InterPro"/>
</dbReference>
<dbReference type="Pfam" id="PF07291">
    <property type="entry name" value="MauE"/>
    <property type="match status" value="1"/>
</dbReference>
<keyword evidence="3 5" id="KW-1133">Transmembrane helix</keyword>
<feature type="transmembrane region" description="Helical" evidence="5">
    <location>
        <begin position="59"/>
        <end position="81"/>
    </location>
</feature>
<dbReference type="RefSeq" id="WP_139202203.1">
    <property type="nucleotide sequence ID" value="NZ_FOAF01000001.1"/>
</dbReference>
<sequence length="180" mass="20261">MIKKTFKSIKELIAKINWKRIVYFIIATSLALLWTYAVISKWGDHEVFEAQLARQPIPSNSIGIVFWLLPGVELVCAFLIAGNSTRQVGLYLSLAFLVFFTVYVALALSGMIWEKRPCACGGLFAKMSWKSHLIFNTACTVLNFIAIKLHRKLKTTQGKRGELSERAGRPKGIITNQILN</sequence>
<evidence type="ECO:0000259" key="6">
    <source>
        <dbReference type="Pfam" id="PF07291"/>
    </source>
</evidence>
<feature type="transmembrane region" description="Helical" evidence="5">
    <location>
        <begin position="88"/>
        <end position="113"/>
    </location>
</feature>
<feature type="domain" description="Methylamine utilisation protein MauE" evidence="6">
    <location>
        <begin position="20"/>
        <end position="147"/>
    </location>
</feature>
<evidence type="ECO:0000313" key="8">
    <source>
        <dbReference type="Proteomes" id="UP000199421"/>
    </source>
</evidence>
<evidence type="ECO:0000256" key="5">
    <source>
        <dbReference type="SAM" id="Phobius"/>
    </source>
</evidence>
<dbReference type="GO" id="GO:0016020">
    <property type="term" value="C:membrane"/>
    <property type="evidence" value="ECO:0007669"/>
    <property type="project" value="UniProtKB-SubCell"/>
</dbReference>
<gene>
    <name evidence="7" type="ORF">SAMN05661044_01066</name>
</gene>
<evidence type="ECO:0000313" key="7">
    <source>
        <dbReference type="EMBL" id="SEK75750.1"/>
    </source>
</evidence>
<protein>
    <recommendedName>
        <fullName evidence="6">Methylamine utilisation protein MauE domain-containing protein</fullName>
    </recommendedName>
</protein>
<dbReference type="InterPro" id="IPR009908">
    <property type="entry name" value="Methylamine_util_MauE"/>
</dbReference>
<dbReference type="EMBL" id="FOAF01000001">
    <property type="protein sequence ID" value="SEK75750.1"/>
    <property type="molecule type" value="Genomic_DNA"/>
</dbReference>
<proteinExistence type="predicted"/>
<evidence type="ECO:0000256" key="1">
    <source>
        <dbReference type="ARBA" id="ARBA00004141"/>
    </source>
</evidence>
<accession>A0A1H7JP99</accession>
<name>A0A1H7JP99_OLID1</name>
<dbReference type="STRING" id="407022.SAMN05661044_01066"/>
<feature type="transmembrane region" description="Helical" evidence="5">
    <location>
        <begin position="21"/>
        <end position="39"/>
    </location>
</feature>
<dbReference type="AlphaFoldDB" id="A0A1H7JP99"/>
<keyword evidence="4 5" id="KW-0472">Membrane</keyword>
<comment type="subcellular location">
    <subcellularLocation>
        <location evidence="1">Membrane</location>
        <topology evidence="1">Multi-pass membrane protein</topology>
    </subcellularLocation>
</comment>
<organism evidence="7 8">
    <name type="scientific">Olivibacter domesticus</name>
    <name type="common">Pseudosphingobacterium domesticum</name>
    <dbReference type="NCBI Taxonomy" id="407022"/>
    <lineage>
        <taxon>Bacteria</taxon>
        <taxon>Pseudomonadati</taxon>
        <taxon>Bacteroidota</taxon>
        <taxon>Sphingobacteriia</taxon>
        <taxon>Sphingobacteriales</taxon>
        <taxon>Sphingobacteriaceae</taxon>
        <taxon>Olivibacter</taxon>
    </lineage>
</organism>
<evidence type="ECO:0000256" key="2">
    <source>
        <dbReference type="ARBA" id="ARBA00022692"/>
    </source>
</evidence>
<evidence type="ECO:0000256" key="3">
    <source>
        <dbReference type="ARBA" id="ARBA00022989"/>
    </source>
</evidence>
<evidence type="ECO:0000256" key="4">
    <source>
        <dbReference type="ARBA" id="ARBA00023136"/>
    </source>
</evidence>
<dbReference type="Proteomes" id="UP000199421">
    <property type="component" value="Unassembled WGS sequence"/>
</dbReference>
<reference evidence="8" key="1">
    <citation type="submission" date="2016-10" db="EMBL/GenBank/DDBJ databases">
        <authorList>
            <person name="Varghese N."/>
            <person name="Submissions S."/>
        </authorList>
    </citation>
    <scope>NUCLEOTIDE SEQUENCE [LARGE SCALE GENOMIC DNA]</scope>
    <source>
        <strain evidence="8">DSM 18733</strain>
    </source>
</reference>